<dbReference type="AlphaFoldDB" id="A0AA88A3H0"/>
<dbReference type="GO" id="GO:0004518">
    <property type="term" value="F:nuclease activity"/>
    <property type="evidence" value="ECO:0007669"/>
    <property type="project" value="UniProtKB-KW"/>
</dbReference>
<keyword evidence="7" id="KW-0539">Nucleus</keyword>
<organism evidence="10 11">
    <name type="scientific">Ficus carica</name>
    <name type="common">Common fig</name>
    <dbReference type="NCBI Taxonomy" id="3494"/>
    <lineage>
        <taxon>Eukaryota</taxon>
        <taxon>Viridiplantae</taxon>
        <taxon>Streptophyta</taxon>
        <taxon>Embryophyta</taxon>
        <taxon>Tracheophyta</taxon>
        <taxon>Spermatophyta</taxon>
        <taxon>Magnoliopsida</taxon>
        <taxon>eudicotyledons</taxon>
        <taxon>Gunneridae</taxon>
        <taxon>Pentapetalae</taxon>
        <taxon>rosids</taxon>
        <taxon>fabids</taxon>
        <taxon>Rosales</taxon>
        <taxon>Moraceae</taxon>
        <taxon>Ficeae</taxon>
        <taxon>Ficus</taxon>
    </lineage>
</organism>
<evidence type="ECO:0000256" key="2">
    <source>
        <dbReference type="ARBA" id="ARBA00004123"/>
    </source>
</evidence>
<sequence>MNEYSSASEHEEDDRSSEHELNDDDGFLPVIVVAVVAHKRNRRINPQPMHNARLTGATNRHISYLFQHSRETTSRWFFKVLTAICALKDEFIRQPNYTDVQHLIMGHSYKYKPWFDDCIGVINGTHVPCVPRAENSEAWINRKGVNSQNVLAICSFDMKFTYMLAGYERSCHDARMLQEAITFHGFPIPSPRKFYVADSGYVNKDCFLSPFRRETFKILKGVNNYPMDKQVMILVACAIVHNFIRMVQVGDPILEEYATDGVPVGGHIDVNADYVLGDGVDDTGRSIESQQDASGRGAMNQLRDLLADDMWDMYQRNPLYKFT</sequence>
<dbReference type="GO" id="GO:0005634">
    <property type="term" value="C:nucleus"/>
    <property type="evidence" value="ECO:0007669"/>
    <property type="project" value="UniProtKB-SubCell"/>
</dbReference>
<dbReference type="Pfam" id="PF13359">
    <property type="entry name" value="DDE_Tnp_4"/>
    <property type="match status" value="1"/>
</dbReference>
<dbReference type="GO" id="GO:0046872">
    <property type="term" value="F:metal ion binding"/>
    <property type="evidence" value="ECO:0007669"/>
    <property type="project" value="UniProtKB-KW"/>
</dbReference>
<evidence type="ECO:0000256" key="8">
    <source>
        <dbReference type="SAM" id="MobiDB-lite"/>
    </source>
</evidence>
<dbReference type="Proteomes" id="UP001187192">
    <property type="component" value="Unassembled WGS sequence"/>
</dbReference>
<dbReference type="GO" id="GO:0016787">
    <property type="term" value="F:hydrolase activity"/>
    <property type="evidence" value="ECO:0007669"/>
    <property type="project" value="UniProtKB-KW"/>
</dbReference>
<comment type="subcellular location">
    <subcellularLocation>
        <location evidence="2">Nucleus</location>
    </subcellularLocation>
</comment>
<feature type="domain" description="DDE Tnp4" evidence="9">
    <location>
        <begin position="123"/>
        <end position="211"/>
    </location>
</feature>
<gene>
    <name evidence="10" type="ORF">TIFTF001_014284</name>
</gene>
<comment type="caution">
    <text evidence="10">The sequence shown here is derived from an EMBL/GenBank/DDBJ whole genome shotgun (WGS) entry which is preliminary data.</text>
</comment>
<accession>A0AA88A3H0</accession>
<comment type="similarity">
    <text evidence="3">Belongs to the HARBI1 family.</text>
</comment>
<evidence type="ECO:0000256" key="1">
    <source>
        <dbReference type="ARBA" id="ARBA00001968"/>
    </source>
</evidence>
<keyword evidence="6" id="KW-0378">Hydrolase</keyword>
<dbReference type="EMBL" id="BTGU01000019">
    <property type="protein sequence ID" value="GMN45094.1"/>
    <property type="molecule type" value="Genomic_DNA"/>
</dbReference>
<evidence type="ECO:0000259" key="9">
    <source>
        <dbReference type="Pfam" id="PF13359"/>
    </source>
</evidence>
<dbReference type="InterPro" id="IPR027806">
    <property type="entry name" value="HARBI1_dom"/>
</dbReference>
<name>A0AA88A3H0_FICCA</name>
<comment type="cofactor">
    <cofactor evidence="1">
        <name>a divalent metal cation</name>
        <dbReference type="ChEBI" id="CHEBI:60240"/>
    </cofactor>
</comment>
<evidence type="ECO:0000256" key="5">
    <source>
        <dbReference type="ARBA" id="ARBA00022723"/>
    </source>
</evidence>
<evidence type="ECO:0000313" key="11">
    <source>
        <dbReference type="Proteomes" id="UP001187192"/>
    </source>
</evidence>
<evidence type="ECO:0000256" key="3">
    <source>
        <dbReference type="ARBA" id="ARBA00006958"/>
    </source>
</evidence>
<reference evidence="10" key="1">
    <citation type="submission" date="2023-07" db="EMBL/GenBank/DDBJ databases">
        <title>draft genome sequence of fig (Ficus carica).</title>
        <authorList>
            <person name="Takahashi T."/>
            <person name="Nishimura K."/>
        </authorList>
    </citation>
    <scope>NUCLEOTIDE SEQUENCE</scope>
</reference>
<dbReference type="InterPro" id="IPR045249">
    <property type="entry name" value="HARBI1-like"/>
</dbReference>
<protein>
    <recommendedName>
        <fullName evidence="9">DDE Tnp4 domain-containing protein</fullName>
    </recommendedName>
</protein>
<dbReference type="PANTHER" id="PTHR22930">
    <property type="match status" value="1"/>
</dbReference>
<evidence type="ECO:0000256" key="7">
    <source>
        <dbReference type="ARBA" id="ARBA00023242"/>
    </source>
</evidence>
<evidence type="ECO:0000313" key="10">
    <source>
        <dbReference type="EMBL" id="GMN45094.1"/>
    </source>
</evidence>
<keyword evidence="11" id="KW-1185">Reference proteome</keyword>
<keyword evidence="5" id="KW-0479">Metal-binding</keyword>
<dbReference type="PANTHER" id="PTHR22930:SF251">
    <property type="entry name" value="DDE TNP4 DOMAIN-CONTAINING PROTEIN"/>
    <property type="match status" value="1"/>
</dbReference>
<evidence type="ECO:0000256" key="6">
    <source>
        <dbReference type="ARBA" id="ARBA00022801"/>
    </source>
</evidence>
<feature type="compositionally biased region" description="Acidic residues" evidence="8">
    <location>
        <begin position="10"/>
        <end position="23"/>
    </location>
</feature>
<feature type="region of interest" description="Disordered" evidence="8">
    <location>
        <begin position="1"/>
        <end position="23"/>
    </location>
</feature>
<keyword evidence="4" id="KW-0540">Nuclease</keyword>
<evidence type="ECO:0000256" key="4">
    <source>
        <dbReference type="ARBA" id="ARBA00022722"/>
    </source>
</evidence>
<proteinExistence type="inferred from homology"/>